<organism evidence="2 3">
    <name type="scientific">Anaerobacillus arseniciselenatis</name>
    <dbReference type="NCBI Taxonomy" id="85682"/>
    <lineage>
        <taxon>Bacteria</taxon>
        <taxon>Bacillati</taxon>
        <taxon>Bacillota</taxon>
        <taxon>Bacilli</taxon>
        <taxon>Bacillales</taxon>
        <taxon>Bacillaceae</taxon>
        <taxon>Anaerobacillus</taxon>
    </lineage>
</organism>
<evidence type="ECO:0000313" key="2">
    <source>
        <dbReference type="EMBL" id="OIJ11018.1"/>
    </source>
</evidence>
<proteinExistence type="predicted"/>
<dbReference type="Pfam" id="PF06961">
    <property type="entry name" value="DUF1294"/>
    <property type="match status" value="1"/>
</dbReference>
<keyword evidence="1" id="KW-1133">Transmembrane helix</keyword>
<dbReference type="EMBL" id="MLQQ01000035">
    <property type="protein sequence ID" value="OIJ11018.1"/>
    <property type="molecule type" value="Genomic_DNA"/>
</dbReference>
<protein>
    <recommendedName>
        <fullName evidence="4">DUF1294 domain-containing protein</fullName>
    </recommendedName>
</protein>
<keyword evidence="1" id="KW-0472">Membrane</keyword>
<dbReference type="InterPro" id="IPR010718">
    <property type="entry name" value="DUF1294"/>
</dbReference>
<dbReference type="Proteomes" id="UP000180098">
    <property type="component" value="Unassembled WGS sequence"/>
</dbReference>
<dbReference type="AlphaFoldDB" id="A0A1S2LET3"/>
<keyword evidence="1" id="KW-0812">Transmembrane</keyword>
<keyword evidence="3" id="KW-1185">Reference proteome</keyword>
<accession>A0A1S2LET3</accession>
<gene>
    <name evidence="2" type="ORF">BKP35_12940</name>
</gene>
<evidence type="ECO:0000256" key="1">
    <source>
        <dbReference type="SAM" id="Phobius"/>
    </source>
</evidence>
<sequence length="68" mass="7996">MYVDKQRAIKGQWRVPERKFFILAIIGGSAGIFLGMKQFRHKTKHLSFKVGIPLIFLLQFVLISYHYL</sequence>
<evidence type="ECO:0000313" key="3">
    <source>
        <dbReference type="Proteomes" id="UP000180098"/>
    </source>
</evidence>
<feature type="transmembrane region" description="Helical" evidence="1">
    <location>
        <begin position="20"/>
        <end position="36"/>
    </location>
</feature>
<feature type="transmembrane region" description="Helical" evidence="1">
    <location>
        <begin position="48"/>
        <end position="67"/>
    </location>
</feature>
<comment type="caution">
    <text evidence="2">The sequence shown here is derived from an EMBL/GenBank/DDBJ whole genome shotgun (WGS) entry which is preliminary data.</text>
</comment>
<name>A0A1S2LET3_9BACI</name>
<reference evidence="2 3" key="1">
    <citation type="submission" date="2016-10" db="EMBL/GenBank/DDBJ databases">
        <title>Draft genome sequences of four alkaliphilic bacteria belonging to the Anaerobacillus genus.</title>
        <authorList>
            <person name="Bassil N.M."/>
            <person name="Lloyd J.R."/>
        </authorList>
    </citation>
    <scope>NUCLEOTIDE SEQUENCE [LARGE SCALE GENOMIC DNA]</scope>
    <source>
        <strain evidence="2 3">DSM 15340</strain>
    </source>
</reference>
<evidence type="ECO:0008006" key="4">
    <source>
        <dbReference type="Google" id="ProtNLM"/>
    </source>
</evidence>